<keyword evidence="6" id="KW-1185">Reference proteome</keyword>
<protein>
    <submittedName>
        <fullName evidence="5">L-glyceraldehyde 3-phosphate reductase</fullName>
    </submittedName>
</protein>
<dbReference type="CDD" id="cd19150">
    <property type="entry name" value="AKR_AKR14A1"/>
    <property type="match status" value="1"/>
</dbReference>
<gene>
    <name evidence="5" type="ORF">SAMN04488095_3131</name>
</gene>
<dbReference type="GO" id="GO:0051596">
    <property type="term" value="P:methylglyoxal catabolic process"/>
    <property type="evidence" value="ECO:0007669"/>
    <property type="project" value="InterPro"/>
</dbReference>
<dbReference type="AlphaFoldDB" id="A0A1I3SEX0"/>
<name>A0A1I3SEX0_9RHOB</name>
<dbReference type="InterPro" id="IPR036812">
    <property type="entry name" value="NAD(P)_OxRdtase_dom_sf"/>
</dbReference>
<dbReference type="RefSeq" id="WP_092782900.1">
    <property type="nucleotide sequence ID" value="NZ_FORA01000004.1"/>
</dbReference>
<evidence type="ECO:0000313" key="5">
    <source>
        <dbReference type="EMBL" id="SFJ57298.1"/>
    </source>
</evidence>
<dbReference type="Proteomes" id="UP000199110">
    <property type="component" value="Unassembled WGS sequence"/>
</dbReference>
<accession>A0A1I3SEX0</accession>
<dbReference type="Pfam" id="PF00248">
    <property type="entry name" value="Aldo_ket_red"/>
    <property type="match status" value="1"/>
</dbReference>
<evidence type="ECO:0000256" key="2">
    <source>
        <dbReference type="ARBA" id="ARBA00022857"/>
    </source>
</evidence>
<organism evidence="5 6">
    <name type="scientific">Jannaschia pohangensis</name>
    <dbReference type="NCBI Taxonomy" id="390807"/>
    <lineage>
        <taxon>Bacteria</taxon>
        <taxon>Pseudomonadati</taxon>
        <taxon>Pseudomonadota</taxon>
        <taxon>Alphaproteobacteria</taxon>
        <taxon>Rhodobacterales</taxon>
        <taxon>Roseobacteraceae</taxon>
        <taxon>Jannaschia</taxon>
    </lineage>
</organism>
<keyword evidence="2" id="KW-0521">NADP</keyword>
<sequence>MSRKPKTFVPAYRPAATRYDTMDYRRCGRSGLKLPAISLGLWHNFGDDTPHQTKRDICTTAFDHGITHFDLANNYGPEPGSAERAFGQILREEFAGYRDELIISSKAGYLMWPGPYGEMGSRKYLVASCDQSLKRMGLDYVDIFYSHRFDPETPLEETMGALDYIVRSGRALYAGISSYNSERTAEAAAILKDLGTPCLIHQPSYNMLNRWVERDGLLDTLDANGIGSIAFTPLAQGLLTRKYLGGIPDGSRATQGKSLDAGVITPEMIAALNGLNDIATARGQTLAQMAIAWVLRGGRVTTALIGASRPEQVIDCAGAVGNLDFSDDELAQIDTLSGEKGLNLWAASSEGV</sequence>
<dbReference type="InterPro" id="IPR023210">
    <property type="entry name" value="NADP_OxRdtase_dom"/>
</dbReference>
<dbReference type="InterPro" id="IPR047628">
    <property type="entry name" value="GAP_reductase"/>
</dbReference>
<comment type="similarity">
    <text evidence="1">Belongs to the shaker potassium channel beta subunit family.</text>
</comment>
<feature type="domain" description="NADP-dependent oxidoreductase" evidence="4">
    <location>
        <begin position="37"/>
        <end position="336"/>
    </location>
</feature>
<dbReference type="OrthoDB" id="9803483at2"/>
<evidence type="ECO:0000259" key="4">
    <source>
        <dbReference type="Pfam" id="PF00248"/>
    </source>
</evidence>
<dbReference type="Gene3D" id="3.20.20.100">
    <property type="entry name" value="NADP-dependent oxidoreductase domain"/>
    <property type="match status" value="1"/>
</dbReference>
<proteinExistence type="inferred from homology"/>
<dbReference type="NCBIfam" id="NF007388">
    <property type="entry name" value="PRK09912.1"/>
    <property type="match status" value="1"/>
</dbReference>
<evidence type="ECO:0000256" key="1">
    <source>
        <dbReference type="ARBA" id="ARBA00006515"/>
    </source>
</evidence>
<dbReference type="InterPro" id="IPR005399">
    <property type="entry name" value="K_chnl_volt-dep_bsu_KCNAB-rel"/>
</dbReference>
<reference evidence="5 6" key="1">
    <citation type="submission" date="2016-10" db="EMBL/GenBank/DDBJ databases">
        <authorList>
            <person name="de Groot N.N."/>
        </authorList>
    </citation>
    <scope>NUCLEOTIDE SEQUENCE [LARGE SCALE GENOMIC DNA]</scope>
    <source>
        <strain evidence="5 6">DSM 19073</strain>
    </source>
</reference>
<dbReference type="GO" id="GO:0016616">
    <property type="term" value="F:oxidoreductase activity, acting on the CH-OH group of donors, NAD or NADP as acceptor"/>
    <property type="evidence" value="ECO:0007669"/>
    <property type="project" value="InterPro"/>
</dbReference>
<dbReference type="EMBL" id="FORA01000004">
    <property type="protein sequence ID" value="SFJ57298.1"/>
    <property type="molecule type" value="Genomic_DNA"/>
</dbReference>
<keyword evidence="3" id="KW-0560">Oxidoreductase</keyword>
<dbReference type="SUPFAM" id="SSF51430">
    <property type="entry name" value="NAD(P)-linked oxidoreductase"/>
    <property type="match status" value="1"/>
</dbReference>
<dbReference type="PANTHER" id="PTHR43150">
    <property type="entry name" value="HYPERKINETIC, ISOFORM M"/>
    <property type="match status" value="1"/>
</dbReference>
<dbReference type="PANTHER" id="PTHR43150:SF4">
    <property type="entry name" value="L-GLYCERALDEHYDE 3-PHOSPHATE REDUCTASE"/>
    <property type="match status" value="1"/>
</dbReference>
<evidence type="ECO:0000256" key="3">
    <source>
        <dbReference type="ARBA" id="ARBA00023002"/>
    </source>
</evidence>
<dbReference type="STRING" id="390807.SAMN04488095_3131"/>
<evidence type="ECO:0000313" key="6">
    <source>
        <dbReference type="Proteomes" id="UP000199110"/>
    </source>
</evidence>